<accession>L9YXS4</accession>
<feature type="compositionally biased region" description="Low complexity" evidence="1">
    <location>
        <begin position="9"/>
        <end position="23"/>
    </location>
</feature>
<feature type="region of interest" description="Disordered" evidence="1">
    <location>
        <begin position="1"/>
        <end position="23"/>
    </location>
</feature>
<evidence type="ECO:0000256" key="1">
    <source>
        <dbReference type="SAM" id="MobiDB-lite"/>
    </source>
</evidence>
<reference evidence="2 3" key="1">
    <citation type="journal article" date="2014" name="PLoS Genet.">
        <title>Phylogenetically driven sequencing of extremely halophilic archaea reveals strategies for static and dynamic osmo-response.</title>
        <authorList>
            <person name="Becker E.A."/>
            <person name="Seitzer P.M."/>
            <person name="Tritt A."/>
            <person name="Larsen D."/>
            <person name="Krusor M."/>
            <person name="Yao A.I."/>
            <person name="Wu D."/>
            <person name="Madern D."/>
            <person name="Eisen J.A."/>
            <person name="Darling A.E."/>
            <person name="Facciotti M.T."/>
        </authorList>
    </citation>
    <scope>NUCLEOTIDE SEQUENCE [LARGE SCALE GENOMIC DNA]</scope>
    <source>
        <strain evidence="2 3">JCM 14663</strain>
    </source>
</reference>
<dbReference type="EMBL" id="AOIJ01000057">
    <property type="protein sequence ID" value="ELY78446.1"/>
    <property type="molecule type" value="Genomic_DNA"/>
</dbReference>
<dbReference type="PATRIC" id="fig|1230459.4.peg.2699"/>
<keyword evidence="3" id="KW-1185">Reference proteome</keyword>
<evidence type="ECO:0000313" key="3">
    <source>
        <dbReference type="Proteomes" id="UP000011592"/>
    </source>
</evidence>
<dbReference type="Proteomes" id="UP000011592">
    <property type="component" value="Unassembled WGS sequence"/>
</dbReference>
<evidence type="ECO:0000313" key="2">
    <source>
        <dbReference type="EMBL" id="ELY78446.1"/>
    </source>
</evidence>
<dbReference type="InterPro" id="IPR055951">
    <property type="entry name" value="DUF7529"/>
</dbReference>
<dbReference type="RefSeq" id="WP_008456801.1">
    <property type="nucleotide sequence ID" value="NZ_AOIJ01000057.1"/>
</dbReference>
<comment type="caution">
    <text evidence="2">The sequence shown here is derived from an EMBL/GenBank/DDBJ whole genome shotgun (WGS) entry which is preliminary data.</text>
</comment>
<dbReference type="Pfam" id="PF24373">
    <property type="entry name" value="DUF7529"/>
    <property type="match status" value="1"/>
</dbReference>
<proteinExistence type="predicted"/>
<name>L9YXS4_9EURY</name>
<gene>
    <name evidence="2" type="ORF">C486_13487</name>
</gene>
<protein>
    <submittedName>
        <fullName evidence="2">Uncharacterized protein</fullName>
    </submittedName>
</protein>
<organism evidence="2 3">
    <name type="scientific">Natrinema gari JCM 14663</name>
    <dbReference type="NCBI Taxonomy" id="1230459"/>
    <lineage>
        <taxon>Archaea</taxon>
        <taxon>Methanobacteriati</taxon>
        <taxon>Methanobacteriota</taxon>
        <taxon>Stenosarchaea group</taxon>
        <taxon>Halobacteria</taxon>
        <taxon>Halobacteriales</taxon>
        <taxon>Natrialbaceae</taxon>
        <taxon>Natrinema</taxon>
    </lineage>
</organism>
<dbReference type="AlphaFoldDB" id="L9YXS4"/>
<sequence>MTRDESEPAAGSDATTESAAADGAAPAGSLWAALLADARAIAEEYRDAGWDVVVLEPTAVSPVDRDERVGLDVTVSAAEYELVADLIEEGAVTITSANVYYRPVAADGSERRLALTVERDESSETAIFVPLTYDLSACRDVFETALLEEQLLTHVTTPSTDQWVSFSHDDPSLFLEESDVRAWGPDDD</sequence>